<feature type="domain" description="RNA polymerase sigma factor 70 region 4 type 2" evidence="6">
    <location>
        <begin position="117"/>
        <end position="165"/>
    </location>
</feature>
<dbReference type="InterPro" id="IPR013324">
    <property type="entry name" value="RNA_pol_sigma_r3/r4-like"/>
</dbReference>
<dbReference type="NCBIfam" id="TIGR02985">
    <property type="entry name" value="Sig70_bacteroi1"/>
    <property type="match status" value="1"/>
</dbReference>
<evidence type="ECO:0000313" key="7">
    <source>
        <dbReference type="EMBL" id="MCF8713931.1"/>
    </source>
</evidence>
<dbReference type="InterPro" id="IPR014327">
    <property type="entry name" value="RNA_pol_sigma70_bacteroid"/>
</dbReference>
<comment type="caution">
    <text evidence="7">The sequence shown here is derived from an EMBL/GenBank/DDBJ whole genome shotgun (WGS) entry which is preliminary data.</text>
</comment>
<dbReference type="Pfam" id="PF08281">
    <property type="entry name" value="Sigma70_r4_2"/>
    <property type="match status" value="1"/>
</dbReference>
<accession>A0ABS9J0I1</accession>
<reference evidence="7 8" key="1">
    <citation type="submission" date="2021-01" db="EMBL/GenBank/DDBJ databases">
        <title>Genome sequencing of Joostella atrarenae M1-2 (= KCTC 23194).</title>
        <authorList>
            <person name="Zakaria M.R."/>
            <person name="Lam M.Q."/>
            <person name="Chong C.S."/>
        </authorList>
    </citation>
    <scope>NUCLEOTIDE SEQUENCE [LARGE SCALE GENOMIC DNA]</scope>
    <source>
        <strain evidence="7 8">M1-2</strain>
    </source>
</reference>
<dbReference type="InterPro" id="IPR013325">
    <property type="entry name" value="RNA_pol_sigma_r2"/>
</dbReference>
<keyword evidence="8" id="KW-1185">Reference proteome</keyword>
<evidence type="ECO:0000256" key="1">
    <source>
        <dbReference type="ARBA" id="ARBA00010641"/>
    </source>
</evidence>
<evidence type="ECO:0000259" key="5">
    <source>
        <dbReference type="Pfam" id="PF04542"/>
    </source>
</evidence>
<dbReference type="Gene3D" id="1.10.1740.10">
    <property type="match status" value="1"/>
</dbReference>
<dbReference type="PANTHER" id="PTHR43133:SF46">
    <property type="entry name" value="RNA POLYMERASE SIGMA-70 FACTOR ECF SUBFAMILY"/>
    <property type="match status" value="1"/>
</dbReference>
<dbReference type="EMBL" id="JAETXX010000001">
    <property type="protein sequence ID" value="MCF8713931.1"/>
    <property type="molecule type" value="Genomic_DNA"/>
</dbReference>
<dbReference type="InterPro" id="IPR014284">
    <property type="entry name" value="RNA_pol_sigma-70_dom"/>
</dbReference>
<dbReference type="SUPFAM" id="SSF88659">
    <property type="entry name" value="Sigma3 and sigma4 domains of RNA polymerase sigma factors"/>
    <property type="match status" value="1"/>
</dbReference>
<dbReference type="InterPro" id="IPR039425">
    <property type="entry name" value="RNA_pol_sigma-70-like"/>
</dbReference>
<dbReference type="Pfam" id="PF04542">
    <property type="entry name" value="Sigma70_r2"/>
    <property type="match status" value="1"/>
</dbReference>
<keyword evidence="2" id="KW-0805">Transcription regulation</keyword>
<comment type="similarity">
    <text evidence="1">Belongs to the sigma-70 factor family. ECF subfamily.</text>
</comment>
<dbReference type="Proteomes" id="UP000829517">
    <property type="component" value="Unassembled WGS sequence"/>
</dbReference>
<dbReference type="NCBIfam" id="TIGR02937">
    <property type="entry name" value="sigma70-ECF"/>
    <property type="match status" value="1"/>
</dbReference>
<keyword evidence="3" id="KW-0731">Sigma factor</keyword>
<evidence type="ECO:0000313" key="8">
    <source>
        <dbReference type="Proteomes" id="UP000829517"/>
    </source>
</evidence>
<feature type="domain" description="RNA polymerase sigma-70 region 2" evidence="5">
    <location>
        <begin position="22"/>
        <end position="88"/>
    </location>
</feature>
<evidence type="ECO:0000259" key="6">
    <source>
        <dbReference type="Pfam" id="PF08281"/>
    </source>
</evidence>
<evidence type="ECO:0000256" key="2">
    <source>
        <dbReference type="ARBA" id="ARBA00023015"/>
    </source>
</evidence>
<name>A0ABS9J0I1_9FLAO</name>
<protein>
    <submittedName>
        <fullName evidence="7">RNA polymerase sigma-70 factor</fullName>
    </submittedName>
</protein>
<sequence length="184" mass="21692">MYHKIRVVDTSSINAEEAFESLFNELYTRLFAYCFDYVKDQYVAEEIVEEAMLFLWERREDLDHIKNIKAYMYSVVRNKSYTFLNKKQQTVHLEDEMYDAPVEIDSEIIEEEVYAVLIEALEILPEKCRKVFELSCIEGLKYKDIAEDMGISVNTVKSQRARAIELLKKNLDNHPLLLLFLASL</sequence>
<evidence type="ECO:0000256" key="4">
    <source>
        <dbReference type="ARBA" id="ARBA00023163"/>
    </source>
</evidence>
<dbReference type="InterPro" id="IPR007627">
    <property type="entry name" value="RNA_pol_sigma70_r2"/>
</dbReference>
<keyword evidence="4" id="KW-0804">Transcription</keyword>
<organism evidence="7 8">
    <name type="scientific">Joostella atrarenae</name>
    <dbReference type="NCBI Taxonomy" id="679257"/>
    <lineage>
        <taxon>Bacteria</taxon>
        <taxon>Pseudomonadati</taxon>
        <taxon>Bacteroidota</taxon>
        <taxon>Flavobacteriia</taxon>
        <taxon>Flavobacteriales</taxon>
        <taxon>Flavobacteriaceae</taxon>
        <taxon>Joostella</taxon>
    </lineage>
</organism>
<dbReference type="SUPFAM" id="SSF88946">
    <property type="entry name" value="Sigma2 domain of RNA polymerase sigma factors"/>
    <property type="match status" value="1"/>
</dbReference>
<dbReference type="CDD" id="cd06171">
    <property type="entry name" value="Sigma70_r4"/>
    <property type="match status" value="1"/>
</dbReference>
<proteinExistence type="inferred from homology"/>
<dbReference type="InterPro" id="IPR036388">
    <property type="entry name" value="WH-like_DNA-bd_sf"/>
</dbReference>
<dbReference type="Gene3D" id="1.10.10.10">
    <property type="entry name" value="Winged helix-like DNA-binding domain superfamily/Winged helix DNA-binding domain"/>
    <property type="match status" value="1"/>
</dbReference>
<dbReference type="PANTHER" id="PTHR43133">
    <property type="entry name" value="RNA POLYMERASE ECF-TYPE SIGMA FACTO"/>
    <property type="match status" value="1"/>
</dbReference>
<evidence type="ECO:0000256" key="3">
    <source>
        <dbReference type="ARBA" id="ARBA00023082"/>
    </source>
</evidence>
<dbReference type="InterPro" id="IPR013249">
    <property type="entry name" value="RNA_pol_sigma70_r4_t2"/>
</dbReference>
<gene>
    <name evidence="7" type="ORF">JM658_03740</name>
</gene>